<gene>
    <name evidence="3" type="ORF">BABA_08716</name>
</gene>
<dbReference type="eggNOG" id="ENOG5030DK9">
    <property type="taxonomic scope" value="Bacteria"/>
</dbReference>
<dbReference type="EMBL" id="AJLS01000055">
    <property type="protein sequence ID" value="EKN69496.1"/>
    <property type="molecule type" value="Genomic_DNA"/>
</dbReference>
<evidence type="ECO:0000256" key="1">
    <source>
        <dbReference type="SAM" id="MobiDB-lite"/>
    </source>
</evidence>
<dbReference type="STRING" id="1117379.BABA_08716"/>
<dbReference type="AlphaFoldDB" id="K6E861"/>
<evidence type="ECO:0008006" key="5">
    <source>
        <dbReference type="Google" id="ProtNLM"/>
    </source>
</evidence>
<organism evidence="3 4">
    <name type="scientific">Neobacillus bataviensis LMG 21833</name>
    <dbReference type="NCBI Taxonomy" id="1117379"/>
    <lineage>
        <taxon>Bacteria</taxon>
        <taxon>Bacillati</taxon>
        <taxon>Bacillota</taxon>
        <taxon>Bacilli</taxon>
        <taxon>Bacillales</taxon>
        <taxon>Bacillaceae</taxon>
        <taxon>Neobacillus</taxon>
    </lineage>
</organism>
<feature type="transmembrane region" description="Helical" evidence="2">
    <location>
        <begin position="45"/>
        <end position="65"/>
    </location>
</feature>
<dbReference type="InterPro" id="IPR023833">
    <property type="entry name" value="Signal_pept_SipW-depend-type"/>
</dbReference>
<dbReference type="Proteomes" id="UP000006316">
    <property type="component" value="Unassembled WGS sequence"/>
</dbReference>
<comment type="caution">
    <text evidence="3">The sequence shown here is derived from an EMBL/GenBank/DDBJ whole genome shotgun (WGS) entry which is preliminary data.</text>
</comment>
<evidence type="ECO:0000256" key="2">
    <source>
        <dbReference type="SAM" id="Phobius"/>
    </source>
</evidence>
<evidence type="ECO:0000313" key="3">
    <source>
        <dbReference type="EMBL" id="EKN69496.1"/>
    </source>
</evidence>
<proteinExistence type="predicted"/>
<keyword evidence="2" id="KW-1133">Transmembrane helix</keyword>
<feature type="compositionally biased region" description="Polar residues" evidence="1">
    <location>
        <begin position="116"/>
        <end position="127"/>
    </location>
</feature>
<dbReference type="PATRIC" id="fig|1117379.3.peg.1821"/>
<accession>K6E861</accession>
<keyword evidence="2" id="KW-0812">Transmembrane</keyword>
<dbReference type="NCBIfam" id="TIGR04088">
    <property type="entry name" value="cognate_SipW"/>
    <property type="match status" value="1"/>
</dbReference>
<sequence length="175" mass="19908">MIKKVTNFVLNKLHKKTSQFNRTNEGGNTIRHTRLKRFKKSEKKLVFAAQIVAAWYILILTGTYLTTDTGAYFNDVETISGTISVSEDFCKDAEKDSEFWNKHCKDLEDENRQDTSDAPANETTESQTIEEKNDENEGNPTKIQSNKPDTEITSESSDSNIEETNNDQTKENGEN</sequence>
<keyword evidence="2" id="KW-0472">Membrane</keyword>
<evidence type="ECO:0000313" key="4">
    <source>
        <dbReference type="Proteomes" id="UP000006316"/>
    </source>
</evidence>
<feature type="compositionally biased region" description="Polar residues" evidence="1">
    <location>
        <begin position="138"/>
        <end position="159"/>
    </location>
</feature>
<keyword evidence="4" id="KW-1185">Reference proteome</keyword>
<dbReference type="RefSeq" id="WP_007084764.1">
    <property type="nucleotide sequence ID" value="NZ_AJLS01000055.1"/>
</dbReference>
<protein>
    <recommendedName>
        <fullName evidence="5">YqxM protein</fullName>
    </recommendedName>
</protein>
<name>K6E861_9BACI</name>
<feature type="region of interest" description="Disordered" evidence="1">
    <location>
        <begin position="108"/>
        <end position="175"/>
    </location>
</feature>
<reference evidence="3 4" key="1">
    <citation type="journal article" date="2012" name="Front. Microbiol.">
        <title>Redundancy and modularity in membrane-associated dissimilatory nitrate reduction in Bacillus.</title>
        <authorList>
            <person name="Heylen K."/>
            <person name="Keltjens J."/>
        </authorList>
    </citation>
    <scope>NUCLEOTIDE SEQUENCE [LARGE SCALE GENOMIC DNA]</scope>
    <source>
        <strain evidence="4">LMG 21833T</strain>
    </source>
</reference>
<dbReference type="OrthoDB" id="2560527at2"/>